<evidence type="ECO:0000256" key="7">
    <source>
        <dbReference type="SAM" id="MobiDB-lite"/>
    </source>
</evidence>
<accession>A0A2U1QKS2</accession>
<feature type="region of interest" description="Disordered" evidence="7">
    <location>
        <begin position="138"/>
        <end position="168"/>
    </location>
</feature>
<evidence type="ECO:0000256" key="6">
    <source>
        <dbReference type="ARBA" id="ARBA00029467"/>
    </source>
</evidence>
<dbReference type="GO" id="GO:0012505">
    <property type="term" value="C:endomembrane system"/>
    <property type="evidence" value="ECO:0007669"/>
    <property type="project" value="UniProtKB-SubCell"/>
</dbReference>
<dbReference type="InterPro" id="IPR052222">
    <property type="entry name" value="DESIGUAL"/>
</dbReference>
<organism evidence="9 10">
    <name type="scientific">Artemisia annua</name>
    <name type="common">Sweet wormwood</name>
    <dbReference type="NCBI Taxonomy" id="35608"/>
    <lineage>
        <taxon>Eukaryota</taxon>
        <taxon>Viridiplantae</taxon>
        <taxon>Streptophyta</taxon>
        <taxon>Embryophyta</taxon>
        <taxon>Tracheophyta</taxon>
        <taxon>Spermatophyta</taxon>
        <taxon>Magnoliopsida</taxon>
        <taxon>eudicotyledons</taxon>
        <taxon>Gunneridae</taxon>
        <taxon>Pentapetalae</taxon>
        <taxon>asterids</taxon>
        <taxon>campanulids</taxon>
        <taxon>Asterales</taxon>
        <taxon>Asteraceae</taxon>
        <taxon>Asteroideae</taxon>
        <taxon>Anthemideae</taxon>
        <taxon>Artemisiinae</taxon>
        <taxon>Artemisia</taxon>
    </lineage>
</organism>
<feature type="transmembrane region" description="Helical" evidence="8">
    <location>
        <begin position="61"/>
        <end position="81"/>
    </location>
</feature>
<dbReference type="AlphaFoldDB" id="A0A2U1QKS2"/>
<dbReference type="EMBL" id="PKPP01000060">
    <property type="protein sequence ID" value="PWA98572.1"/>
    <property type="molecule type" value="Genomic_DNA"/>
</dbReference>
<dbReference type="PANTHER" id="PTHR31769">
    <property type="entry name" value="OS07G0462200 PROTEIN-RELATED"/>
    <property type="match status" value="1"/>
</dbReference>
<evidence type="ECO:0000256" key="5">
    <source>
        <dbReference type="ARBA" id="ARBA00023136"/>
    </source>
</evidence>
<proteinExistence type="inferred from homology"/>
<feature type="transmembrane region" description="Helical" evidence="8">
    <location>
        <begin position="23"/>
        <end position="41"/>
    </location>
</feature>
<keyword evidence="3" id="KW-0732">Signal</keyword>
<evidence type="ECO:0000256" key="1">
    <source>
        <dbReference type="ARBA" id="ARBA00004127"/>
    </source>
</evidence>
<keyword evidence="2 8" id="KW-0812">Transmembrane</keyword>
<feature type="transmembrane region" description="Helical" evidence="8">
    <location>
        <begin position="110"/>
        <end position="131"/>
    </location>
</feature>
<protein>
    <submittedName>
        <fullName evidence="9">Uncharacterized protein</fullName>
    </submittedName>
</protein>
<evidence type="ECO:0000256" key="4">
    <source>
        <dbReference type="ARBA" id="ARBA00022989"/>
    </source>
</evidence>
<keyword evidence="10" id="KW-1185">Reference proteome</keyword>
<evidence type="ECO:0000256" key="2">
    <source>
        <dbReference type="ARBA" id="ARBA00022692"/>
    </source>
</evidence>
<evidence type="ECO:0000256" key="3">
    <source>
        <dbReference type="ARBA" id="ARBA00022729"/>
    </source>
</evidence>
<evidence type="ECO:0000313" key="9">
    <source>
        <dbReference type="EMBL" id="PWA98572.1"/>
    </source>
</evidence>
<reference evidence="9 10" key="1">
    <citation type="journal article" date="2018" name="Mol. Plant">
        <title>The genome of Artemisia annua provides insight into the evolution of Asteraceae family and artemisinin biosynthesis.</title>
        <authorList>
            <person name="Shen Q."/>
            <person name="Zhang L."/>
            <person name="Liao Z."/>
            <person name="Wang S."/>
            <person name="Yan T."/>
            <person name="Shi P."/>
            <person name="Liu M."/>
            <person name="Fu X."/>
            <person name="Pan Q."/>
            <person name="Wang Y."/>
            <person name="Lv Z."/>
            <person name="Lu X."/>
            <person name="Zhang F."/>
            <person name="Jiang W."/>
            <person name="Ma Y."/>
            <person name="Chen M."/>
            <person name="Hao X."/>
            <person name="Li L."/>
            <person name="Tang Y."/>
            <person name="Lv G."/>
            <person name="Zhou Y."/>
            <person name="Sun X."/>
            <person name="Brodelius P.E."/>
            <person name="Rose J.K.C."/>
            <person name="Tang K."/>
        </authorList>
    </citation>
    <scope>NUCLEOTIDE SEQUENCE [LARGE SCALE GENOMIC DNA]</scope>
    <source>
        <strain evidence="10">cv. Huhao1</strain>
        <tissue evidence="9">Leaf</tissue>
    </source>
</reference>
<keyword evidence="5 8" id="KW-0472">Membrane</keyword>
<dbReference type="OrthoDB" id="678343at2759"/>
<gene>
    <name evidence="9" type="ORF">CTI12_AA015880</name>
</gene>
<sequence>MRTQQASQIHIVDNKCEHPSSPAMGLAITAAVAHALLRILVRVATGRGYGCCRTLPHVPKLIRYCIILAWLMSFVAVGQFITGAKLCNRKDLKVSSTGEYSCYAVLKPGLFSTAAFEALTSLCLTLFYYLVIASSQNEPAKPPGLELEAPSISVGNDNPKQPLPPQMQ</sequence>
<dbReference type="Proteomes" id="UP000245207">
    <property type="component" value="Unassembled WGS sequence"/>
</dbReference>
<evidence type="ECO:0000313" key="10">
    <source>
        <dbReference type="Proteomes" id="UP000245207"/>
    </source>
</evidence>
<name>A0A2U1QKS2_ARTAN</name>
<comment type="similarity">
    <text evidence="6">Belongs to the DESIGUAL family.</text>
</comment>
<comment type="caution">
    <text evidence="9">The sequence shown here is derived from an EMBL/GenBank/DDBJ whole genome shotgun (WGS) entry which is preliminary data.</text>
</comment>
<dbReference type="Pfam" id="PF06749">
    <property type="entry name" value="DUF1218"/>
    <property type="match status" value="1"/>
</dbReference>
<evidence type="ECO:0000256" key="8">
    <source>
        <dbReference type="SAM" id="Phobius"/>
    </source>
</evidence>
<comment type="subcellular location">
    <subcellularLocation>
        <location evidence="1">Endomembrane system</location>
        <topology evidence="1">Multi-pass membrane protein</topology>
    </subcellularLocation>
</comment>
<dbReference type="InterPro" id="IPR009606">
    <property type="entry name" value="DEAL/Modifying_wall_lignin1/2"/>
</dbReference>
<dbReference type="STRING" id="35608.A0A2U1QKS2"/>
<keyword evidence="4 8" id="KW-1133">Transmembrane helix</keyword>